<accession>A0A090ZEK6</accession>
<evidence type="ECO:0000313" key="1">
    <source>
        <dbReference type="EMBL" id="KFN08868.1"/>
    </source>
</evidence>
<name>A0A090ZEK6_PAEMA</name>
<keyword evidence="2" id="KW-1185">Reference proteome</keyword>
<organism evidence="1 2">
    <name type="scientific">Paenibacillus macerans</name>
    <name type="common">Bacillus macerans</name>
    <dbReference type="NCBI Taxonomy" id="44252"/>
    <lineage>
        <taxon>Bacteria</taxon>
        <taxon>Bacillati</taxon>
        <taxon>Bacillota</taxon>
        <taxon>Bacilli</taxon>
        <taxon>Bacillales</taxon>
        <taxon>Paenibacillaceae</taxon>
        <taxon>Paenibacillus</taxon>
    </lineage>
</organism>
<dbReference type="AlphaFoldDB" id="A0A090ZEK6"/>
<evidence type="ECO:0000313" key="2">
    <source>
        <dbReference type="Proteomes" id="UP000029278"/>
    </source>
</evidence>
<gene>
    <name evidence="1" type="ORF">DJ90_5100</name>
</gene>
<protein>
    <submittedName>
        <fullName evidence="1">Uncharacterized protein</fullName>
    </submittedName>
</protein>
<reference evidence="1 2" key="1">
    <citation type="submission" date="2014-04" db="EMBL/GenBank/DDBJ databases">
        <authorList>
            <person name="Bishop-Lilly K.A."/>
            <person name="Broomall S.M."/>
            <person name="Chain P.S."/>
            <person name="Chertkov O."/>
            <person name="Coyne S.R."/>
            <person name="Daligault H.E."/>
            <person name="Davenport K.W."/>
            <person name="Erkkila T."/>
            <person name="Frey K.G."/>
            <person name="Gibbons H.S."/>
            <person name="Gu W."/>
            <person name="Jaissle J."/>
            <person name="Johnson S.L."/>
            <person name="Koroleva G.I."/>
            <person name="Ladner J.T."/>
            <person name="Lo C.-C."/>
            <person name="Minogue T.D."/>
            <person name="Munk C."/>
            <person name="Palacios G.F."/>
            <person name="Redden C.L."/>
            <person name="Rosenzweig C.N."/>
            <person name="Scholz M.B."/>
            <person name="Teshima H."/>
            <person name="Xu Y."/>
        </authorList>
    </citation>
    <scope>NUCLEOTIDE SEQUENCE [LARGE SCALE GENOMIC DNA]</scope>
    <source>
        <strain evidence="1 2">8244</strain>
    </source>
</reference>
<dbReference type="HOGENOM" id="CLU_3366198_0_0_9"/>
<sequence length="35" mass="3836">MYQDCKLSCLKVNATLVPLGWEIAGNWADNVAGVR</sequence>
<dbReference type="Proteomes" id="UP000029278">
    <property type="component" value="Unassembled WGS sequence"/>
</dbReference>
<proteinExistence type="predicted"/>
<dbReference type="EMBL" id="JMQA01000025">
    <property type="protein sequence ID" value="KFN08868.1"/>
    <property type="molecule type" value="Genomic_DNA"/>
</dbReference>
<comment type="caution">
    <text evidence="1">The sequence shown here is derived from an EMBL/GenBank/DDBJ whole genome shotgun (WGS) entry which is preliminary data.</text>
</comment>